<comment type="caution">
    <text evidence="2">The sequence shown here is derived from an EMBL/GenBank/DDBJ whole genome shotgun (WGS) entry which is preliminary data.</text>
</comment>
<dbReference type="RefSeq" id="WP_208112368.1">
    <property type="nucleotide sequence ID" value="NZ_SNYC01000005.1"/>
</dbReference>
<dbReference type="AlphaFoldDB" id="A0A4R6STL3"/>
<accession>A0A4R6STL3</accession>
<dbReference type="EMBL" id="SNYC01000005">
    <property type="protein sequence ID" value="TDQ08296.1"/>
    <property type="molecule type" value="Genomic_DNA"/>
</dbReference>
<dbReference type="Proteomes" id="UP000295620">
    <property type="component" value="Unassembled WGS sequence"/>
</dbReference>
<keyword evidence="1" id="KW-0732">Signal</keyword>
<evidence type="ECO:0000313" key="3">
    <source>
        <dbReference type="Proteomes" id="UP000295620"/>
    </source>
</evidence>
<reference evidence="2 3" key="1">
    <citation type="submission" date="2019-03" db="EMBL/GenBank/DDBJ databases">
        <title>Genomic Encyclopedia of Archaeal and Bacterial Type Strains, Phase II (KMG-II): from individual species to whole genera.</title>
        <authorList>
            <person name="Goeker M."/>
        </authorList>
    </citation>
    <scope>NUCLEOTIDE SEQUENCE [LARGE SCALE GENOMIC DNA]</scope>
    <source>
        <strain evidence="2 3">DSM 19035</strain>
    </source>
</reference>
<feature type="signal peptide" evidence="1">
    <location>
        <begin position="1"/>
        <end position="21"/>
    </location>
</feature>
<organism evidence="2 3">
    <name type="scientific">Pedobacter metabolipauper</name>
    <dbReference type="NCBI Taxonomy" id="425513"/>
    <lineage>
        <taxon>Bacteria</taxon>
        <taxon>Pseudomonadati</taxon>
        <taxon>Bacteroidota</taxon>
        <taxon>Sphingobacteriia</taxon>
        <taxon>Sphingobacteriales</taxon>
        <taxon>Sphingobacteriaceae</taxon>
        <taxon>Pedobacter</taxon>
    </lineage>
</organism>
<proteinExistence type="predicted"/>
<protein>
    <recommendedName>
        <fullName evidence="4">Lipoprotein</fullName>
    </recommendedName>
</protein>
<feature type="chain" id="PRO_5020323218" description="Lipoprotein" evidence="1">
    <location>
        <begin position="22"/>
        <end position="351"/>
    </location>
</feature>
<evidence type="ECO:0000256" key="1">
    <source>
        <dbReference type="SAM" id="SignalP"/>
    </source>
</evidence>
<dbReference type="PROSITE" id="PS51257">
    <property type="entry name" value="PROKAR_LIPOPROTEIN"/>
    <property type="match status" value="1"/>
</dbReference>
<evidence type="ECO:0000313" key="2">
    <source>
        <dbReference type="EMBL" id="TDQ08296.1"/>
    </source>
</evidence>
<sequence>MKKMSISFLLALLGFQSCKTAVDNELAGVDLSQYSTLNADFSSDNFEVILLSEVLNYGIPHPIRLFYSVNKQVILEESRDENSGQFGYHYFKLDENAKVVDSIYVPLAGGHRTGFINEYMVHTNSNGDSDYTTWPLDGDKTPKKIAVVNGDLSWPDAKVAQQEDELIQKSDYYFYDVNYQPVTDGEGWSLQKLFYCLAGKWQVLYRRFDETIHLDERDKLNRYRQNFFLSSDDEMPNAIQNFSLKGYQKEEKLKYDHSIGGGSQSFSVKGWIGTGYFDIPLLDDTLKVKRPNLIVEEGTPGNPQKRYYLSNGKDQSVSPFHLNIFTDPGLTFALYSTGKYRVYAIRKKQSK</sequence>
<evidence type="ECO:0008006" key="4">
    <source>
        <dbReference type="Google" id="ProtNLM"/>
    </source>
</evidence>
<keyword evidence="3" id="KW-1185">Reference proteome</keyword>
<name>A0A4R6STL3_9SPHI</name>
<gene>
    <name evidence="2" type="ORF">ATK78_2805</name>
</gene>